<comment type="caution">
    <text evidence="5">The sequence shown here is derived from an EMBL/GenBank/DDBJ whole genome shotgun (WGS) entry which is preliminary data.</text>
</comment>
<keyword evidence="5" id="KW-0449">Lipoprotein</keyword>
<dbReference type="EMBL" id="WXEW01000008">
    <property type="protein sequence ID" value="NAS25490.1"/>
    <property type="molecule type" value="Genomic_DNA"/>
</dbReference>
<evidence type="ECO:0000313" key="5">
    <source>
        <dbReference type="EMBL" id="NAS25490.1"/>
    </source>
</evidence>
<evidence type="ECO:0000256" key="1">
    <source>
        <dbReference type="ARBA" id="ARBA00004196"/>
    </source>
</evidence>
<evidence type="ECO:0000256" key="3">
    <source>
        <dbReference type="ARBA" id="ARBA00022475"/>
    </source>
</evidence>
<comment type="similarity">
    <text evidence="2">Belongs to the LppX/LprAFG lipoprotein family.</text>
</comment>
<keyword evidence="3" id="KW-0472">Membrane</keyword>
<keyword evidence="3" id="KW-1003">Cell membrane</keyword>
<dbReference type="PROSITE" id="PS51257">
    <property type="entry name" value="PROKAR_LIPOPROTEIN"/>
    <property type="match status" value="1"/>
</dbReference>
<gene>
    <name evidence="5" type="ORF">GT755_27885</name>
</gene>
<dbReference type="InterPro" id="IPR029046">
    <property type="entry name" value="LolA/LolB/LppX"/>
</dbReference>
<name>A0A7C9N3M5_9ACTN</name>
<proteinExistence type="inferred from homology"/>
<evidence type="ECO:0000256" key="4">
    <source>
        <dbReference type="SAM" id="SignalP"/>
    </source>
</evidence>
<feature type="chain" id="PRO_5028864383" evidence="4">
    <location>
        <begin position="25"/>
        <end position="273"/>
    </location>
</feature>
<dbReference type="SUPFAM" id="SSF89392">
    <property type="entry name" value="Prokaryotic lipoproteins and lipoprotein localization factors"/>
    <property type="match status" value="1"/>
</dbReference>
<organism evidence="5 6">
    <name type="scientific">Herbidospora solisilvae</name>
    <dbReference type="NCBI Taxonomy" id="2696284"/>
    <lineage>
        <taxon>Bacteria</taxon>
        <taxon>Bacillati</taxon>
        <taxon>Actinomycetota</taxon>
        <taxon>Actinomycetes</taxon>
        <taxon>Streptosporangiales</taxon>
        <taxon>Streptosporangiaceae</taxon>
        <taxon>Herbidospora</taxon>
    </lineage>
</organism>
<feature type="signal peptide" evidence="4">
    <location>
        <begin position="1"/>
        <end position="24"/>
    </location>
</feature>
<dbReference type="Pfam" id="PF07161">
    <property type="entry name" value="LppX_LprAFG"/>
    <property type="match status" value="1"/>
</dbReference>
<dbReference type="Gene3D" id="2.50.20.20">
    <property type="match status" value="1"/>
</dbReference>
<reference evidence="5 6" key="1">
    <citation type="submission" date="2020-01" db="EMBL/GenBank/DDBJ databases">
        <title>Herbidospora sp. NEAU-GS84 nov., a novel actinomycete isolated from soil.</title>
        <authorList>
            <person name="Han L."/>
        </authorList>
    </citation>
    <scope>NUCLEOTIDE SEQUENCE [LARGE SCALE GENOMIC DNA]</scope>
    <source>
        <strain evidence="5 6">NEAU-GS84</strain>
    </source>
</reference>
<evidence type="ECO:0000256" key="2">
    <source>
        <dbReference type="ARBA" id="ARBA00009194"/>
    </source>
</evidence>
<accession>A0A7C9N3M5</accession>
<evidence type="ECO:0000313" key="6">
    <source>
        <dbReference type="Proteomes" id="UP000479526"/>
    </source>
</evidence>
<keyword evidence="4" id="KW-0732">Signal</keyword>
<dbReference type="AlphaFoldDB" id="A0A7C9N3M5"/>
<dbReference type="GO" id="GO:0030313">
    <property type="term" value="C:cell envelope"/>
    <property type="evidence" value="ECO:0007669"/>
    <property type="project" value="UniProtKB-SubCell"/>
</dbReference>
<protein>
    <submittedName>
        <fullName evidence="5">LppX_LprAFG lipoprotein</fullName>
    </submittedName>
</protein>
<comment type="subcellular location">
    <subcellularLocation>
        <location evidence="1">Cell envelope</location>
    </subcellularLocation>
</comment>
<dbReference type="InterPro" id="IPR009830">
    <property type="entry name" value="LppX/LprAFG"/>
</dbReference>
<dbReference type="RefSeq" id="WP_161482549.1">
    <property type="nucleotide sequence ID" value="NZ_WXEW01000008.1"/>
</dbReference>
<sequence>MRRFLVAAGVVAALAVAGCGTTTAQPLGDVKLSAAEAIQQTAQKAESIDSYSADIVLDFADPKGQKGSVQGSMLFQQKPTLASDVTLSQVSFGGQTVPGGLRVILADEVAYVKMDMLKTLLGTDKPWVKVDLKEVGGAEAAGQFLDQAQQIDLKTSVTLLTASKDVKAVGTESVNGVDTTHYSGSFPADAAVLLLPKETQERVKGQLASLKNVKFDAWIDADGLPRKIGLNGAESGASFSATLLFKSFNEQLQIAAPAADQVGELPKNMPVGG</sequence>
<dbReference type="Proteomes" id="UP000479526">
    <property type="component" value="Unassembled WGS sequence"/>
</dbReference>
<keyword evidence="6" id="KW-1185">Reference proteome</keyword>